<dbReference type="Gene3D" id="3.30.70.1820">
    <property type="entry name" value="L1 transposable element, RRM domain"/>
    <property type="match status" value="1"/>
</dbReference>
<accession>A0A9N9R7U5</accession>
<dbReference type="EMBL" id="OU893334">
    <property type="protein sequence ID" value="CAG9791255.1"/>
    <property type="molecule type" value="Genomic_DNA"/>
</dbReference>
<sequence>MHSRRKMLLLHGLPEEPNEDIVSTLAKTISERLKITEFYNKDINRCHRIGKTTSTDRSRPVLEKFNDEEERNRIWFSKAILKGSGLAISEFLTPLWLLDKNMGSTSASLD</sequence>
<dbReference type="OrthoDB" id="8121249at2759"/>
<dbReference type="AlphaFoldDB" id="A0A9N9R7U5"/>
<evidence type="ECO:0000313" key="1">
    <source>
        <dbReference type="EMBL" id="CAG9791255.1"/>
    </source>
</evidence>
<name>A0A9N9R7U5_9NEOP</name>
<proteinExistence type="predicted"/>
<protein>
    <submittedName>
        <fullName evidence="1">Uncharacterized protein</fullName>
    </submittedName>
</protein>
<reference evidence="1" key="1">
    <citation type="submission" date="2021-12" db="EMBL/GenBank/DDBJ databases">
        <authorList>
            <person name="King R."/>
        </authorList>
    </citation>
    <scope>NUCLEOTIDE SEQUENCE</scope>
</reference>
<evidence type="ECO:0000313" key="2">
    <source>
        <dbReference type="Proteomes" id="UP001153714"/>
    </source>
</evidence>
<gene>
    <name evidence="1" type="ORF">DIATSA_LOCUS8880</name>
</gene>
<keyword evidence="2" id="KW-1185">Reference proteome</keyword>
<dbReference type="Proteomes" id="UP001153714">
    <property type="component" value="Chromosome 3"/>
</dbReference>
<organism evidence="1 2">
    <name type="scientific">Diatraea saccharalis</name>
    <name type="common">sugarcane borer</name>
    <dbReference type="NCBI Taxonomy" id="40085"/>
    <lineage>
        <taxon>Eukaryota</taxon>
        <taxon>Metazoa</taxon>
        <taxon>Ecdysozoa</taxon>
        <taxon>Arthropoda</taxon>
        <taxon>Hexapoda</taxon>
        <taxon>Insecta</taxon>
        <taxon>Pterygota</taxon>
        <taxon>Neoptera</taxon>
        <taxon>Endopterygota</taxon>
        <taxon>Lepidoptera</taxon>
        <taxon>Glossata</taxon>
        <taxon>Ditrysia</taxon>
        <taxon>Pyraloidea</taxon>
        <taxon>Crambidae</taxon>
        <taxon>Crambinae</taxon>
        <taxon>Diatraea</taxon>
    </lineage>
</organism>
<reference evidence="1" key="2">
    <citation type="submission" date="2022-10" db="EMBL/GenBank/DDBJ databases">
        <authorList>
            <consortium name="ENA_rothamsted_submissions"/>
            <consortium name="culmorum"/>
            <person name="King R."/>
        </authorList>
    </citation>
    <scope>NUCLEOTIDE SEQUENCE</scope>
</reference>